<reference evidence="3 4" key="2">
    <citation type="journal article" date="2008" name="Int. J. Syst. Evol. Microbiol.">
        <title>Methanocella paludicola gen. nov., sp. nov., a methane-producing archaeon, the first isolate of the lineage 'Rice Cluster I', and proposal of the new archaeal order Methanocellales ord. nov.</title>
        <authorList>
            <person name="Sakai S."/>
            <person name="Imachi H."/>
            <person name="Hanada S."/>
            <person name="Ohashi A."/>
            <person name="Harada H."/>
            <person name="Kamagata Y."/>
        </authorList>
    </citation>
    <scope>NUCLEOTIDE SEQUENCE [LARGE SCALE GENOMIC DNA]</scope>
    <source>
        <strain evidence="4">DSM 17711 / JCM 13418 / NBRC 101707 / SANAE</strain>
    </source>
</reference>
<keyword evidence="1" id="KW-1133">Transmembrane helix</keyword>
<dbReference type="Gene3D" id="2.60.40.10">
    <property type="entry name" value="Immunoglobulins"/>
    <property type="match status" value="2"/>
</dbReference>
<evidence type="ECO:0000256" key="1">
    <source>
        <dbReference type="SAM" id="Phobius"/>
    </source>
</evidence>
<proteinExistence type="predicted"/>
<evidence type="ECO:0000259" key="2">
    <source>
        <dbReference type="Pfam" id="PF12773"/>
    </source>
</evidence>
<dbReference type="GeneID" id="8680438"/>
<keyword evidence="4" id="KW-1185">Reference proteome</keyword>
<dbReference type="OrthoDB" id="384653at2157"/>
<feature type="transmembrane region" description="Helical" evidence="1">
    <location>
        <begin position="205"/>
        <end position="228"/>
    </location>
</feature>
<dbReference type="RefSeq" id="WP_012899062.1">
    <property type="nucleotide sequence ID" value="NC_013665.1"/>
</dbReference>
<dbReference type="AlphaFoldDB" id="D1YVB0"/>
<dbReference type="InterPro" id="IPR008964">
    <property type="entry name" value="Invasin/intimin_cell_adhesion"/>
</dbReference>
<dbReference type="Pfam" id="PF12773">
    <property type="entry name" value="DZR"/>
    <property type="match status" value="1"/>
</dbReference>
<dbReference type="InParanoid" id="D1YVB0"/>
<gene>
    <name evidence="3" type="ordered locus">MCP_0310</name>
</gene>
<dbReference type="PATRIC" id="fig|304371.9.peg.316"/>
<dbReference type="Proteomes" id="UP000001882">
    <property type="component" value="Chromosome"/>
</dbReference>
<reference evidence="3 4" key="1">
    <citation type="journal article" date="2007" name="Appl. Environ. Microbiol.">
        <title>Isolation of key methanogens for global methane emission from rice paddy fields: a novel isolate affiliated with the clone cluster rice cluster I.</title>
        <authorList>
            <person name="Sakai S."/>
            <person name="Imachi H."/>
            <person name="Sekiguchi Y."/>
            <person name="Ohashi A."/>
            <person name="Harada H."/>
            <person name="Kamagata Y."/>
        </authorList>
    </citation>
    <scope>NUCLEOTIDE SEQUENCE [LARGE SCALE GENOMIC DNA]</scope>
    <source>
        <strain evidence="4">DSM 17711 / JCM 13418 / NBRC 101707 / SANAE</strain>
    </source>
</reference>
<dbReference type="SUPFAM" id="SSF49373">
    <property type="entry name" value="Invasin/intimin cell-adhesion fragments"/>
    <property type="match status" value="1"/>
</dbReference>
<dbReference type="eggNOG" id="arCOG01917">
    <property type="taxonomic scope" value="Archaea"/>
</dbReference>
<dbReference type="InterPro" id="IPR025874">
    <property type="entry name" value="DZR"/>
</dbReference>
<keyword evidence="1" id="KW-0812">Transmembrane</keyword>
<feature type="domain" description="DZANK-type" evidence="2">
    <location>
        <begin position="428"/>
        <end position="476"/>
    </location>
</feature>
<name>D1YVB0_METPS</name>
<sequence length="496" mass="51406">MLKKVSRSLLIIVIILMAYVGCVWCATAANVTLINPVISYNPVLKSSLGMNLTLNNTSANAGSPISLVALAKYPNGTNIGPGYTITLTCAPVGGNFGVSTGTTGYTKTMILISSINTNFMASAPGTYKITATVHDPNGVYWDGVANQTVTILATPTTVPVTPTPVVQTPTPIVQSATPTAVIQNTPTATAQANMTAGGSTDLGPMLPYIAIVVVILLIIILIVAFLWFKRTLRLELKKPSAPADGKSTVPVRISFVNGLGMAARARSDTDITLESSAGTIQNVVLQNGRDFVDATLTTSREFGPVTVRARAAGKEAKAALNFVYDSAVIDLAVAPGTIPADGKSSANIIIRIKDGSGNYIAPLQEISVDLKSTLGSIASPVKMPPKVQSVNSSITSGDVSGVAAITATGGGLRGEAMLTFEGTAKRFCMHCGFTMTMEASQCPKCGLTPPSGVDAKQCPTCGTVIPESAAFCYHCGARQPEVAKPVQPQDPGANKN</sequence>
<accession>D1YVB0</accession>
<evidence type="ECO:0000313" key="3">
    <source>
        <dbReference type="EMBL" id="BAI60382.1"/>
    </source>
</evidence>
<keyword evidence="1" id="KW-0472">Membrane</keyword>
<dbReference type="InterPro" id="IPR013783">
    <property type="entry name" value="Ig-like_fold"/>
</dbReference>
<evidence type="ECO:0000313" key="4">
    <source>
        <dbReference type="Proteomes" id="UP000001882"/>
    </source>
</evidence>
<dbReference type="STRING" id="304371.MCP_0310"/>
<dbReference type="KEGG" id="mpd:MCP_0310"/>
<dbReference type="EMBL" id="AP011532">
    <property type="protein sequence ID" value="BAI60382.1"/>
    <property type="molecule type" value="Genomic_DNA"/>
</dbReference>
<protein>
    <recommendedName>
        <fullName evidence="2">DZANK-type domain-containing protein</fullName>
    </recommendedName>
</protein>
<organism evidence="3 4">
    <name type="scientific">Methanocella paludicola (strain DSM 17711 / JCM 13418 / NBRC 101707 / SANAE)</name>
    <dbReference type="NCBI Taxonomy" id="304371"/>
    <lineage>
        <taxon>Archaea</taxon>
        <taxon>Methanobacteriati</taxon>
        <taxon>Methanobacteriota</taxon>
        <taxon>Stenosarchaea group</taxon>
        <taxon>Methanomicrobia</taxon>
        <taxon>Methanocellales</taxon>
        <taxon>Methanocellaceae</taxon>
        <taxon>Methanocella</taxon>
    </lineage>
</organism>
<reference evidence="4" key="3">
    <citation type="journal article" date="2011" name="PLoS ONE">
        <title>Genome sequence of a mesophilic hydrogenotrophic methanogen Methanocella paludicola, the first cultivated representative of the order Methanocellales.</title>
        <authorList>
            <person name="Sakai S."/>
            <person name="Takaki Y."/>
            <person name="Shimamura S."/>
            <person name="Sekine M."/>
            <person name="Tajima T."/>
            <person name="Kosugi H."/>
            <person name="Ichikawa N."/>
            <person name="Tasumi E."/>
            <person name="Hiraki A.T."/>
            <person name="Shimizu A."/>
            <person name="Kato Y."/>
            <person name="Nishiko R."/>
            <person name="Mori K."/>
            <person name="Fujita N."/>
            <person name="Imachi H."/>
            <person name="Takai K."/>
        </authorList>
    </citation>
    <scope>NUCLEOTIDE SEQUENCE [LARGE SCALE GENOMIC DNA]</scope>
    <source>
        <strain evidence="4">DSM 17711 / JCM 13418 / NBRC 101707 / SANAE</strain>
    </source>
</reference>